<gene>
    <name evidence="2" type="primary">folA</name>
    <name evidence="2" type="ORF">Pan216_13960</name>
</gene>
<dbReference type="KEGG" id="knv:Pan216_13960"/>
<evidence type="ECO:0000313" key="3">
    <source>
        <dbReference type="Proteomes" id="UP000317093"/>
    </source>
</evidence>
<proteinExistence type="predicted"/>
<dbReference type="Proteomes" id="UP000317093">
    <property type="component" value="Chromosome"/>
</dbReference>
<evidence type="ECO:0000259" key="1">
    <source>
        <dbReference type="Pfam" id="PF01872"/>
    </source>
</evidence>
<dbReference type="InterPro" id="IPR050765">
    <property type="entry name" value="Riboflavin_Biosynth_HTPR"/>
</dbReference>
<evidence type="ECO:0000313" key="2">
    <source>
        <dbReference type="EMBL" id="QDU60553.1"/>
    </source>
</evidence>
<dbReference type="AlphaFoldDB" id="A0A518B0P7"/>
<dbReference type="RefSeq" id="WP_145256583.1">
    <property type="nucleotide sequence ID" value="NZ_CP036279.1"/>
</dbReference>
<keyword evidence="2" id="KW-0560">Oxidoreductase</keyword>
<dbReference type="EC" id="1.5.1.3" evidence="2"/>
<name>A0A518B0P7_9BACT</name>
<reference evidence="2 3" key="1">
    <citation type="submission" date="2019-02" db="EMBL/GenBank/DDBJ databases">
        <title>Deep-cultivation of Planctomycetes and their phenomic and genomic characterization uncovers novel biology.</title>
        <authorList>
            <person name="Wiegand S."/>
            <person name="Jogler M."/>
            <person name="Boedeker C."/>
            <person name="Pinto D."/>
            <person name="Vollmers J."/>
            <person name="Rivas-Marin E."/>
            <person name="Kohn T."/>
            <person name="Peeters S.H."/>
            <person name="Heuer A."/>
            <person name="Rast P."/>
            <person name="Oberbeckmann S."/>
            <person name="Bunk B."/>
            <person name="Jeske O."/>
            <person name="Meyerdierks A."/>
            <person name="Storesund J.E."/>
            <person name="Kallscheuer N."/>
            <person name="Luecker S."/>
            <person name="Lage O.M."/>
            <person name="Pohl T."/>
            <person name="Merkel B.J."/>
            <person name="Hornburger P."/>
            <person name="Mueller R.-W."/>
            <person name="Bruemmer F."/>
            <person name="Labrenz M."/>
            <person name="Spormann A.M."/>
            <person name="Op den Camp H."/>
            <person name="Overmann J."/>
            <person name="Amann R."/>
            <person name="Jetten M.S.M."/>
            <person name="Mascher T."/>
            <person name="Medema M.H."/>
            <person name="Devos D.P."/>
            <person name="Kaster A.-K."/>
            <person name="Ovreas L."/>
            <person name="Rohde M."/>
            <person name="Galperin M.Y."/>
            <person name="Jogler C."/>
        </authorList>
    </citation>
    <scope>NUCLEOTIDE SEQUENCE [LARGE SCALE GENOMIC DNA]</scope>
    <source>
        <strain evidence="2 3">Pan216</strain>
    </source>
</reference>
<keyword evidence="3" id="KW-1185">Reference proteome</keyword>
<dbReference type="GO" id="GO:0008703">
    <property type="term" value="F:5-amino-6-(5-phosphoribosylamino)uracil reductase activity"/>
    <property type="evidence" value="ECO:0007669"/>
    <property type="project" value="InterPro"/>
</dbReference>
<dbReference type="InterPro" id="IPR024072">
    <property type="entry name" value="DHFR-like_dom_sf"/>
</dbReference>
<organism evidence="2 3">
    <name type="scientific">Kolteria novifilia</name>
    <dbReference type="NCBI Taxonomy" id="2527975"/>
    <lineage>
        <taxon>Bacteria</taxon>
        <taxon>Pseudomonadati</taxon>
        <taxon>Planctomycetota</taxon>
        <taxon>Planctomycetia</taxon>
        <taxon>Kolteriales</taxon>
        <taxon>Kolteriaceae</taxon>
        <taxon>Kolteria</taxon>
    </lineage>
</organism>
<dbReference type="EMBL" id="CP036279">
    <property type="protein sequence ID" value="QDU60553.1"/>
    <property type="molecule type" value="Genomic_DNA"/>
</dbReference>
<protein>
    <submittedName>
        <fullName evidence="2">Dihydrofolate reductase</fullName>
        <ecNumber evidence="2">1.5.1.3</ecNumber>
    </submittedName>
</protein>
<dbReference type="SUPFAM" id="SSF53597">
    <property type="entry name" value="Dihydrofolate reductase-like"/>
    <property type="match status" value="1"/>
</dbReference>
<feature type="domain" description="Bacterial bifunctional deaminase-reductase C-terminal" evidence="1">
    <location>
        <begin position="3"/>
        <end position="167"/>
    </location>
</feature>
<dbReference type="PANTHER" id="PTHR38011">
    <property type="entry name" value="DIHYDROFOLATE REDUCTASE FAMILY PROTEIN (AFU_ORTHOLOGUE AFUA_8G06820)"/>
    <property type="match status" value="1"/>
</dbReference>
<accession>A0A518B0P7</accession>
<dbReference type="InterPro" id="IPR002734">
    <property type="entry name" value="RibDG_C"/>
</dbReference>
<dbReference type="PANTHER" id="PTHR38011:SF11">
    <property type="entry name" value="2,5-DIAMINO-6-RIBOSYLAMINO-4(3H)-PYRIMIDINONE 5'-PHOSPHATE REDUCTASE"/>
    <property type="match status" value="1"/>
</dbReference>
<dbReference type="GO" id="GO:0009231">
    <property type="term" value="P:riboflavin biosynthetic process"/>
    <property type="evidence" value="ECO:0007669"/>
    <property type="project" value="InterPro"/>
</dbReference>
<sequence length="180" mass="19803">MPPEIIYHAASTLDGFIATPTGGVDWLGRFEQPGDDNGFSDFYATIDAIVMGSASYEFMLKLDTWPMPDRPSWVLTRRELPIADPSVTLTRQEPDEWVESLADEHERIWLMGGGKLATSFQKKGLITEYAIAVVPTLLGAGIPLVDAAHPLEELKLVESKPYPSGIVWMRCRPLGTPSGS</sequence>
<dbReference type="Pfam" id="PF01872">
    <property type="entry name" value="RibD_C"/>
    <property type="match status" value="1"/>
</dbReference>
<dbReference type="GO" id="GO:0004146">
    <property type="term" value="F:dihydrofolate reductase activity"/>
    <property type="evidence" value="ECO:0007669"/>
    <property type="project" value="UniProtKB-EC"/>
</dbReference>
<dbReference type="Gene3D" id="3.40.430.10">
    <property type="entry name" value="Dihydrofolate Reductase, subunit A"/>
    <property type="match status" value="1"/>
</dbReference>
<dbReference type="OrthoDB" id="195113at2"/>